<protein>
    <recommendedName>
        <fullName evidence="4">Beta-glucuronidase C-terminal domain-containing protein</fullName>
    </recommendedName>
</protein>
<feature type="chain" id="PRO_5020796298" description="Beta-glucuronidase C-terminal domain-containing protein" evidence="1">
    <location>
        <begin position="41"/>
        <end position="506"/>
    </location>
</feature>
<dbReference type="RefSeq" id="WP_131406492.1">
    <property type="nucleotide sequence ID" value="NZ_SJTG01000001.1"/>
</dbReference>
<dbReference type="PROSITE" id="PS51318">
    <property type="entry name" value="TAT"/>
    <property type="match status" value="1"/>
</dbReference>
<reference evidence="2 3" key="1">
    <citation type="submission" date="2019-02" db="EMBL/GenBank/DDBJ databases">
        <title>Dyella amyloliquefaciens sp. nov., isolated from forest soil.</title>
        <authorList>
            <person name="Gao Z.-H."/>
            <person name="Qiu L.-H."/>
        </authorList>
    </citation>
    <scope>NUCLEOTIDE SEQUENCE [LARGE SCALE GENOMIC DNA]</scope>
    <source>
        <strain evidence="2 3">KACC 12747</strain>
    </source>
</reference>
<dbReference type="PANTHER" id="PTHR36183:SF2">
    <property type="entry name" value="BETA-GLUCURONIDASE C-TERMINAL DOMAIN-CONTAINING PROTEIN"/>
    <property type="match status" value="1"/>
</dbReference>
<keyword evidence="3" id="KW-1185">Reference proteome</keyword>
<name>A0A4R0YTM7_9GAMM</name>
<dbReference type="InterPro" id="IPR006311">
    <property type="entry name" value="TAT_signal"/>
</dbReference>
<dbReference type="SUPFAM" id="SSF51445">
    <property type="entry name" value="(Trans)glycosidases"/>
    <property type="match status" value="1"/>
</dbReference>
<sequence>MGTRVAAPGRKGMTRFNGTRRGLLKAAALLPLASVFGARAQTASSAVPVAESTLAILPGNRGKVVSESLASLSYETGQLADPTFFSPRNRSLIALFRQLNPKGILRIGGNTSDYTVWSEYRGTLPEQKTRKGGPQQPVVLHPESLRELAGFLRETGWSLVFGVNLKIGVPDMAVALGRAVRDAVGDRLLAIQIGNEANNYEKDYDAFDAAWSPNARALQIAGLPLAGPDTGANTDWVAQYIQRHGKGQAFASRHYYRDAAPRGSIGDVLGSDPGMIEHMEVLASLAEAQGLPLRLTEANSYYFGGRDGVSNVFASALWGADFMLAMAQCGVVGIHFHGGTLASVEASLGRDAKSDLSADDIVARRDAVSSRYSAIAGDVALGFQPRPLFHGLVFAQQFAGARLMDARLETAGANVTAYVADRGDQRLVALVNKDMATDVAITVSGMAGYGRGQTRRLHAPSLDSRTGVVFDATTGREGDIAVDASGQARVHVPRSSAALVRFEQHI</sequence>
<keyword evidence="1" id="KW-0732">Signal</keyword>
<dbReference type="AlphaFoldDB" id="A0A4R0YTM7"/>
<dbReference type="InterPro" id="IPR052974">
    <property type="entry name" value="GH79_Enzymes"/>
</dbReference>
<accession>A0A4R0YTM7</accession>
<dbReference type="InterPro" id="IPR013780">
    <property type="entry name" value="Glyco_hydro_b"/>
</dbReference>
<dbReference type="EMBL" id="SJTG01000001">
    <property type="protein sequence ID" value="TCI12592.1"/>
    <property type="molecule type" value="Genomic_DNA"/>
</dbReference>
<evidence type="ECO:0000313" key="3">
    <source>
        <dbReference type="Proteomes" id="UP000291822"/>
    </source>
</evidence>
<comment type="caution">
    <text evidence="2">The sequence shown here is derived from an EMBL/GenBank/DDBJ whole genome shotgun (WGS) entry which is preliminary data.</text>
</comment>
<dbReference type="InterPro" id="IPR017853">
    <property type="entry name" value="GH"/>
</dbReference>
<gene>
    <name evidence="2" type="ORF">EZM97_04375</name>
</gene>
<proteinExistence type="predicted"/>
<dbReference type="Gene3D" id="2.60.40.1180">
    <property type="entry name" value="Golgi alpha-mannosidase II"/>
    <property type="match status" value="1"/>
</dbReference>
<dbReference type="PANTHER" id="PTHR36183">
    <property type="entry name" value="BETA-GLUCURONIDASE"/>
    <property type="match status" value="1"/>
</dbReference>
<evidence type="ECO:0008006" key="4">
    <source>
        <dbReference type="Google" id="ProtNLM"/>
    </source>
</evidence>
<dbReference type="Gene3D" id="3.20.20.80">
    <property type="entry name" value="Glycosidases"/>
    <property type="match status" value="1"/>
</dbReference>
<organism evidence="2 3">
    <name type="scientific">Dyella soli</name>
    <dbReference type="NCBI Taxonomy" id="522319"/>
    <lineage>
        <taxon>Bacteria</taxon>
        <taxon>Pseudomonadati</taxon>
        <taxon>Pseudomonadota</taxon>
        <taxon>Gammaproteobacteria</taxon>
        <taxon>Lysobacterales</taxon>
        <taxon>Rhodanobacteraceae</taxon>
        <taxon>Dyella</taxon>
    </lineage>
</organism>
<evidence type="ECO:0000313" key="2">
    <source>
        <dbReference type="EMBL" id="TCI12592.1"/>
    </source>
</evidence>
<dbReference type="Proteomes" id="UP000291822">
    <property type="component" value="Unassembled WGS sequence"/>
</dbReference>
<feature type="signal peptide" evidence="1">
    <location>
        <begin position="1"/>
        <end position="40"/>
    </location>
</feature>
<evidence type="ECO:0000256" key="1">
    <source>
        <dbReference type="SAM" id="SignalP"/>
    </source>
</evidence>